<evidence type="ECO:0000313" key="1">
    <source>
        <dbReference type="EMBL" id="EOY20992.1"/>
    </source>
</evidence>
<keyword evidence="2" id="KW-1185">Reference proteome</keyword>
<dbReference type="HOGENOM" id="CLU_2762955_0_0_1"/>
<dbReference type="EMBL" id="CM001881">
    <property type="protein sequence ID" value="EOY20992.1"/>
    <property type="molecule type" value="Genomic_DNA"/>
</dbReference>
<sequence>MPAVEREKDKEPINDFFFLGKILSFGGYRLRESEKTSEREALGLVAGGHREGRSFEIAGERREIRLGGGH</sequence>
<dbReference type="Proteomes" id="UP000026915">
    <property type="component" value="Chromosome 3"/>
</dbReference>
<reference evidence="1 2" key="1">
    <citation type="journal article" date="2013" name="Genome Biol.">
        <title>The genome sequence of the most widely cultivated cacao type and its use to identify candidate genes regulating pod color.</title>
        <authorList>
            <person name="Motamayor J.C."/>
            <person name="Mockaitis K."/>
            <person name="Schmutz J."/>
            <person name="Haiminen N."/>
            <person name="Iii D.L."/>
            <person name="Cornejo O."/>
            <person name="Findley S.D."/>
            <person name="Zheng P."/>
            <person name="Utro F."/>
            <person name="Royaert S."/>
            <person name="Saski C."/>
            <person name="Jenkins J."/>
            <person name="Podicheti R."/>
            <person name="Zhao M."/>
            <person name="Scheffler B.E."/>
            <person name="Stack J.C."/>
            <person name="Feltus F.A."/>
            <person name="Mustiga G.M."/>
            <person name="Amores F."/>
            <person name="Phillips W."/>
            <person name="Marelli J.P."/>
            <person name="May G.D."/>
            <person name="Shapiro H."/>
            <person name="Ma J."/>
            <person name="Bustamante C.D."/>
            <person name="Schnell R.J."/>
            <person name="Main D."/>
            <person name="Gilbert D."/>
            <person name="Parida L."/>
            <person name="Kuhn D.N."/>
        </authorList>
    </citation>
    <scope>NUCLEOTIDE SEQUENCE [LARGE SCALE GENOMIC DNA]</scope>
    <source>
        <strain evidence="2">cv. Matina 1-6</strain>
    </source>
</reference>
<protein>
    <submittedName>
        <fullName evidence="1">Uncharacterized protein</fullName>
    </submittedName>
</protein>
<accession>A0A061FVT8</accession>
<dbReference type="InParanoid" id="A0A061FVT8"/>
<proteinExistence type="predicted"/>
<gene>
    <name evidence="1" type="ORF">TCM_012310</name>
</gene>
<dbReference type="AlphaFoldDB" id="A0A061FVT8"/>
<evidence type="ECO:0000313" key="2">
    <source>
        <dbReference type="Proteomes" id="UP000026915"/>
    </source>
</evidence>
<dbReference type="Gramene" id="EOY20992">
    <property type="protein sequence ID" value="EOY20992"/>
    <property type="gene ID" value="TCM_012310"/>
</dbReference>
<name>A0A061FVT8_THECC</name>
<organism evidence="1 2">
    <name type="scientific">Theobroma cacao</name>
    <name type="common">Cacao</name>
    <name type="synonym">Cocoa</name>
    <dbReference type="NCBI Taxonomy" id="3641"/>
    <lineage>
        <taxon>Eukaryota</taxon>
        <taxon>Viridiplantae</taxon>
        <taxon>Streptophyta</taxon>
        <taxon>Embryophyta</taxon>
        <taxon>Tracheophyta</taxon>
        <taxon>Spermatophyta</taxon>
        <taxon>Magnoliopsida</taxon>
        <taxon>eudicotyledons</taxon>
        <taxon>Gunneridae</taxon>
        <taxon>Pentapetalae</taxon>
        <taxon>rosids</taxon>
        <taxon>malvids</taxon>
        <taxon>Malvales</taxon>
        <taxon>Malvaceae</taxon>
        <taxon>Byttnerioideae</taxon>
        <taxon>Theobroma</taxon>
    </lineage>
</organism>